<dbReference type="Gene3D" id="3.40.50.12780">
    <property type="entry name" value="N-terminal domain of ligase-like"/>
    <property type="match status" value="1"/>
</dbReference>
<evidence type="ECO:0000259" key="1">
    <source>
        <dbReference type="Pfam" id="PF00501"/>
    </source>
</evidence>
<dbReference type="Proteomes" id="UP001596072">
    <property type="component" value="Unassembled WGS sequence"/>
</dbReference>
<dbReference type="SUPFAM" id="SSF56801">
    <property type="entry name" value="Acetyl-CoA synthetase-like"/>
    <property type="match status" value="1"/>
</dbReference>
<reference evidence="3" key="1">
    <citation type="journal article" date="2019" name="Int. J. Syst. Evol. Microbiol.">
        <title>The Global Catalogue of Microorganisms (GCM) 10K type strain sequencing project: providing services to taxonomists for standard genome sequencing and annotation.</title>
        <authorList>
            <consortium name="The Broad Institute Genomics Platform"/>
            <consortium name="The Broad Institute Genome Sequencing Center for Infectious Disease"/>
            <person name="Wu L."/>
            <person name="Ma J."/>
        </authorList>
    </citation>
    <scope>NUCLEOTIDE SEQUENCE [LARGE SCALE GENOMIC DNA]</scope>
    <source>
        <strain evidence="3">YIM 94188</strain>
    </source>
</reference>
<dbReference type="GO" id="GO:0016874">
    <property type="term" value="F:ligase activity"/>
    <property type="evidence" value="ECO:0007669"/>
    <property type="project" value="UniProtKB-KW"/>
</dbReference>
<dbReference type="RefSeq" id="WP_136432751.1">
    <property type="nucleotide sequence ID" value="NZ_JBHSNS010000010.1"/>
</dbReference>
<organism evidence="2 3">
    <name type="scientific">Nocardioides vastitatis</name>
    <dbReference type="NCBI Taxonomy" id="2568655"/>
    <lineage>
        <taxon>Bacteria</taxon>
        <taxon>Bacillati</taxon>
        <taxon>Actinomycetota</taxon>
        <taxon>Actinomycetes</taxon>
        <taxon>Propionibacteriales</taxon>
        <taxon>Nocardioidaceae</taxon>
        <taxon>Nocardioides</taxon>
    </lineage>
</organism>
<gene>
    <name evidence="2" type="ORF">ACFPQB_17665</name>
</gene>
<dbReference type="PANTHER" id="PTHR43845">
    <property type="entry name" value="BLR5969 PROTEIN"/>
    <property type="match status" value="1"/>
</dbReference>
<proteinExistence type="predicted"/>
<dbReference type="EMBL" id="JBHSNS010000010">
    <property type="protein sequence ID" value="MFC5730754.1"/>
    <property type="molecule type" value="Genomic_DNA"/>
</dbReference>
<dbReference type="InterPro" id="IPR000873">
    <property type="entry name" value="AMP-dep_synth/lig_dom"/>
</dbReference>
<evidence type="ECO:0000313" key="3">
    <source>
        <dbReference type="Proteomes" id="UP001596072"/>
    </source>
</evidence>
<keyword evidence="2" id="KW-0436">Ligase</keyword>
<feature type="domain" description="AMP-dependent synthetase/ligase" evidence="1">
    <location>
        <begin position="156"/>
        <end position="271"/>
    </location>
</feature>
<dbReference type="Pfam" id="PF00501">
    <property type="entry name" value="AMP-binding"/>
    <property type="match status" value="1"/>
</dbReference>
<keyword evidence="3" id="KW-1185">Reference proteome</keyword>
<accession>A0ABW0ZIG6</accession>
<sequence length="407" mass="42728">MSSGVDLGSRLAAYRESFTAQLLAVAAPGRAPALDSRLRAAGLGGPPGTVEEFESIPVLRKDDLPALQEGRGYADLVGRDAQVTRVFASPGPIYEPQLAGSDPWRFAAALEACGIGSDDLVINCFNYHLSPAGTMFDEAARALGARVLPGGVGMTEVQARAIADLGVTAFIGLPSYLAALVKAYDAAHDPSRWQVTKALVTAEPLPPPLRASLRERVSHVLMAYGTAEVGLIGYETAPDEGLRLEGTAYVELCEPGSDRPVAPGDSGEVVVTLLRDETYPLVRFGTGDVSRFVAHGDGGLRLAGVLGRVGAAVKVRGMFVHPHQAASVRDALRAEGVAGARFVVQSDGTTDSLVLEVALETQADDATVAEVAAVAERRAQGELRLRPTVQVVDRVEDGPVLVDLRHA</sequence>
<name>A0ABW0ZIG6_9ACTN</name>
<protein>
    <submittedName>
        <fullName evidence="2">Phenylacetate--CoA ligase family protein</fullName>
    </submittedName>
</protein>
<dbReference type="InterPro" id="IPR042099">
    <property type="entry name" value="ANL_N_sf"/>
</dbReference>
<evidence type="ECO:0000313" key="2">
    <source>
        <dbReference type="EMBL" id="MFC5730754.1"/>
    </source>
</evidence>
<dbReference type="PANTHER" id="PTHR43845:SF1">
    <property type="entry name" value="BLR5969 PROTEIN"/>
    <property type="match status" value="1"/>
</dbReference>
<comment type="caution">
    <text evidence="2">The sequence shown here is derived from an EMBL/GenBank/DDBJ whole genome shotgun (WGS) entry which is preliminary data.</text>
</comment>